<evidence type="ECO:0000256" key="1">
    <source>
        <dbReference type="ARBA" id="ARBA00010641"/>
    </source>
</evidence>
<keyword evidence="4" id="KW-0238">DNA-binding</keyword>
<dbReference type="OrthoDB" id="9780326at2"/>
<feature type="domain" description="RNA polymerase sigma factor 70 region 4 type 2" evidence="6">
    <location>
        <begin position="192"/>
        <end position="243"/>
    </location>
</feature>
<proteinExistence type="inferred from homology"/>
<dbReference type="InterPro" id="IPR013324">
    <property type="entry name" value="RNA_pol_sigma_r3/r4-like"/>
</dbReference>
<dbReference type="SUPFAM" id="SSF88659">
    <property type="entry name" value="Sigma3 and sigma4 domains of RNA polymerase sigma factors"/>
    <property type="match status" value="1"/>
</dbReference>
<gene>
    <name evidence="7" type="ORF">EKG83_26710</name>
</gene>
<evidence type="ECO:0000256" key="3">
    <source>
        <dbReference type="ARBA" id="ARBA00023082"/>
    </source>
</evidence>
<dbReference type="Gene3D" id="1.10.10.10">
    <property type="entry name" value="Winged helix-like DNA-binding domain superfamily/Winged helix DNA-binding domain"/>
    <property type="match status" value="1"/>
</dbReference>
<dbReference type="PANTHER" id="PTHR43133">
    <property type="entry name" value="RNA POLYMERASE ECF-TYPE SIGMA FACTO"/>
    <property type="match status" value="1"/>
</dbReference>
<dbReference type="KEGG" id="ssyi:EKG83_26710"/>
<evidence type="ECO:0000256" key="2">
    <source>
        <dbReference type="ARBA" id="ARBA00023015"/>
    </source>
</evidence>
<evidence type="ECO:0000259" key="6">
    <source>
        <dbReference type="Pfam" id="PF08281"/>
    </source>
</evidence>
<keyword evidence="5" id="KW-0804">Transcription</keyword>
<dbReference type="SUPFAM" id="SSF88946">
    <property type="entry name" value="Sigma2 domain of RNA polymerase sigma factors"/>
    <property type="match status" value="1"/>
</dbReference>
<keyword evidence="2" id="KW-0805">Transcription regulation</keyword>
<dbReference type="AlphaFoldDB" id="A0A5Q0H3Z1"/>
<dbReference type="Gene3D" id="1.10.1740.10">
    <property type="match status" value="1"/>
</dbReference>
<evidence type="ECO:0000313" key="7">
    <source>
        <dbReference type="EMBL" id="QFZ20520.1"/>
    </source>
</evidence>
<dbReference type="EMBL" id="CP034550">
    <property type="protein sequence ID" value="QFZ20520.1"/>
    <property type="molecule type" value="Genomic_DNA"/>
</dbReference>
<dbReference type="PANTHER" id="PTHR43133:SF8">
    <property type="entry name" value="RNA POLYMERASE SIGMA FACTOR HI_1459-RELATED"/>
    <property type="match status" value="1"/>
</dbReference>
<evidence type="ECO:0000256" key="4">
    <source>
        <dbReference type="ARBA" id="ARBA00023125"/>
    </source>
</evidence>
<evidence type="ECO:0000313" key="8">
    <source>
        <dbReference type="Proteomes" id="UP000325787"/>
    </source>
</evidence>
<comment type="similarity">
    <text evidence="1">Belongs to the sigma-70 factor family. ECF subfamily.</text>
</comment>
<dbReference type="InterPro" id="IPR013325">
    <property type="entry name" value="RNA_pol_sigma_r2"/>
</dbReference>
<dbReference type="GO" id="GO:0006352">
    <property type="term" value="P:DNA-templated transcription initiation"/>
    <property type="evidence" value="ECO:0007669"/>
    <property type="project" value="InterPro"/>
</dbReference>
<sequence>MTLVEFSRGLAITADYEVGDEEQFWRLTVRMLLARLRGKIPYNDLGDVVQDAMTKFFTRLTPAQREDILDLWAYLNKVAANAAVDYYRAHKMEIPVDSWDEFKVVEPGKLVHDPFVDHAQKLHLLGVAARVAPDMADALELFLDGYELIEVADMTGKSQKEIHSAFRKVALQLDLRHEAENASVVNPPEGRNELARAVQGLGERQAEVLRLSADGLKPRVIAKILGIDSNAVRASKSIALKTLRDQLGLVNSAEVLNRVREISWGSRLSFAS</sequence>
<dbReference type="Pfam" id="PF08281">
    <property type="entry name" value="Sigma70_r4_2"/>
    <property type="match status" value="1"/>
</dbReference>
<keyword evidence="8" id="KW-1185">Reference proteome</keyword>
<protein>
    <recommendedName>
        <fullName evidence="6">RNA polymerase sigma factor 70 region 4 type 2 domain-containing protein</fullName>
    </recommendedName>
</protein>
<keyword evidence="3" id="KW-0731">Sigma factor</keyword>
<dbReference type="InterPro" id="IPR036388">
    <property type="entry name" value="WH-like_DNA-bd_sf"/>
</dbReference>
<accession>A0A5Q0H3Z1</accession>
<dbReference type="InterPro" id="IPR013249">
    <property type="entry name" value="RNA_pol_sigma70_r4_t2"/>
</dbReference>
<organism evidence="7 8">
    <name type="scientific">Saccharothrix syringae</name>
    <name type="common">Nocardiopsis syringae</name>
    <dbReference type="NCBI Taxonomy" id="103733"/>
    <lineage>
        <taxon>Bacteria</taxon>
        <taxon>Bacillati</taxon>
        <taxon>Actinomycetota</taxon>
        <taxon>Actinomycetes</taxon>
        <taxon>Pseudonocardiales</taxon>
        <taxon>Pseudonocardiaceae</taxon>
        <taxon>Saccharothrix</taxon>
    </lineage>
</organism>
<name>A0A5Q0H3Z1_SACSY</name>
<dbReference type="RefSeq" id="WP_033435410.1">
    <property type="nucleotide sequence ID" value="NZ_CP034550.1"/>
</dbReference>
<dbReference type="Proteomes" id="UP000325787">
    <property type="component" value="Chromosome"/>
</dbReference>
<reference evidence="8" key="1">
    <citation type="journal article" date="2021" name="Curr. Microbiol.">
        <title>Complete genome of nocamycin-producing strain Saccharothrix syringae NRRL B-16468 reveals the biosynthetic potential for secondary metabolites.</title>
        <authorList>
            <person name="Mo X."/>
            <person name="Yang S."/>
        </authorList>
    </citation>
    <scope>NUCLEOTIDE SEQUENCE [LARGE SCALE GENOMIC DNA]</scope>
    <source>
        <strain evidence="8">ATCC 51364 / DSM 43886 / JCM 6844 / KCTC 9398 / NBRC 14523 / NRRL B-16468 / INA 2240</strain>
    </source>
</reference>
<evidence type="ECO:0000256" key="5">
    <source>
        <dbReference type="ARBA" id="ARBA00023163"/>
    </source>
</evidence>
<dbReference type="InterPro" id="IPR039425">
    <property type="entry name" value="RNA_pol_sigma-70-like"/>
</dbReference>
<dbReference type="GO" id="GO:0003677">
    <property type="term" value="F:DNA binding"/>
    <property type="evidence" value="ECO:0007669"/>
    <property type="project" value="UniProtKB-KW"/>
</dbReference>
<dbReference type="GO" id="GO:0016987">
    <property type="term" value="F:sigma factor activity"/>
    <property type="evidence" value="ECO:0007669"/>
    <property type="project" value="UniProtKB-KW"/>
</dbReference>